<evidence type="ECO:0000256" key="1">
    <source>
        <dbReference type="SAM" id="MobiDB-lite"/>
    </source>
</evidence>
<name>A0A0E9SF29_ANGAN</name>
<reference evidence="2" key="1">
    <citation type="submission" date="2014-11" db="EMBL/GenBank/DDBJ databases">
        <authorList>
            <person name="Amaro Gonzalez C."/>
        </authorList>
    </citation>
    <scope>NUCLEOTIDE SEQUENCE</scope>
</reference>
<accession>A0A0E9SF29</accession>
<protein>
    <submittedName>
        <fullName evidence="2">Uncharacterized protein</fullName>
    </submittedName>
</protein>
<organism evidence="2">
    <name type="scientific">Anguilla anguilla</name>
    <name type="common">European freshwater eel</name>
    <name type="synonym">Muraena anguilla</name>
    <dbReference type="NCBI Taxonomy" id="7936"/>
    <lineage>
        <taxon>Eukaryota</taxon>
        <taxon>Metazoa</taxon>
        <taxon>Chordata</taxon>
        <taxon>Craniata</taxon>
        <taxon>Vertebrata</taxon>
        <taxon>Euteleostomi</taxon>
        <taxon>Actinopterygii</taxon>
        <taxon>Neopterygii</taxon>
        <taxon>Teleostei</taxon>
        <taxon>Anguilliformes</taxon>
        <taxon>Anguillidae</taxon>
        <taxon>Anguilla</taxon>
    </lineage>
</organism>
<evidence type="ECO:0000313" key="2">
    <source>
        <dbReference type="EMBL" id="JAH39984.1"/>
    </source>
</evidence>
<feature type="region of interest" description="Disordered" evidence="1">
    <location>
        <begin position="19"/>
        <end position="43"/>
    </location>
</feature>
<sequence length="43" mass="4581">MSSGMADPQLLKVCYSPLPHPSHFSAGRRAPTEREGGADTLVL</sequence>
<dbReference type="EMBL" id="GBXM01068593">
    <property type="protein sequence ID" value="JAH39984.1"/>
    <property type="molecule type" value="Transcribed_RNA"/>
</dbReference>
<proteinExistence type="predicted"/>
<reference evidence="2" key="2">
    <citation type="journal article" date="2015" name="Fish Shellfish Immunol.">
        <title>Early steps in the European eel (Anguilla anguilla)-Vibrio vulnificus interaction in the gills: Role of the RtxA13 toxin.</title>
        <authorList>
            <person name="Callol A."/>
            <person name="Pajuelo D."/>
            <person name="Ebbesson L."/>
            <person name="Teles M."/>
            <person name="MacKenzie S."/>
            <person name="Amaro C."/>
        </authorList>
    </citation>
    <scope>NUCLEOTIDE SEQUENCE</scope>
</reference>
<dbReference type="AlphaFoldDB" id="A0A0E9SF29"/>